<organism evidence="1 2">
    <name type="scientific">Micromonospora endophytica</name>
    <dbReference type="NCBI Taxonomy" id="515350"/>
    <lineage>
        <taxon>Bacteria</taxon>
        <taxon>Bacillati</taxon>
        <taxon>Actinomycetota</taxon>
        <taxon>Actinomycetes</taxon>
        <taxon>Micromonosporales</taxon>
        <taxon>Micromonosporaceae</taxon>
        <taxon>Micromonospora</taxon>
    </lineage>
</organism>
<gene>
    <name evidence="1" type="ORF">C1I93_28900</name>
</gene>
<dbReference type="Proteomes" id="UP000248627">
    <property type="component" value="Unassembled WGS sequence"/>
</dbReference>
<name>A0A2W2BYV4_9ACTN</name>
<evidence type="ECO:0000313" key="2">
    <source>
        <dbReference type="Proteomes" id="UP000248627"/>
    </source>
</evidence>
<reference evidence="1 2" key="1">
    <citation type="submission" date="2018-01" db="EMBL/GenBank/DDBJ databases">
        <title>Draft genome sequence of Jishengella endophytica.</title>
        <authorList>
            <person name="Sahin N."/>
            <person name="Ay H."/>
            <person name="Saygin H."/>
        </authorList>
    </citation>
    <scope>NUCLEOTIDE SEQUENCE [LARGE SCALE GENOMIC DNA]</scope>
    <source>
        <strain evidence="1 2">DSM 45430</strain>
    </source>
</reference>
<dbReference type="InterPro" id="IPR018691">
    <property type="entry name" value="DUF2188"/>
</dbReference>
<accession>A0A2W2BYV4</accession>
<evidence type="ECO:0008006" key="3">
    <source>
        <dbReference type="Google" id="ProtNLM"/>
    </source>
</evidence>
<protein>
    <recommendedName>
        <fullName evidence="3">DUF2188 domain-containing protein</fullName>
    </recommendedName>
</protein>
<dbReference type="Pfam" id="PF09954">
    <property type="entry name" value="DUF2188"/>
    <property type="match status" value="1"/>
</dbReference>
<keyword evidence="2" id="KW-1185">Reference proteome</keyword>
<sequence>MVVMTRTEYHVVPDGDSWKIEQGSTVVGTYDTKQRAVDAGRQVAHGNEPSQLVVHTTDGRIETEYTYRDDPYPPVG</sequence>
<comment type="caution">
    <text evidence="1">The sequence shown here is derived from an EMBL/GenBank/DDBJ whole genome shotgun (WGS) entry which is preliminary data.</text>
</comment>
<dbReference type="AlphaFoldDB" id="A0A2W2BYV4"/>
<evidence type="ECO:0000313" key="1">
    <source>
        <dbReference type="EMBL" id="PZF85068.1"/>
    </source>
</evidence>
<proteinExistence type="predicted"/>
<dbReference type="EMBL" id="POTX01000360">
    <property type="protein sequence ID" value="PZF85068.1"/>
    <property type="molecule type" value="Genomic_DNA"/>
</dbReference>